<dbReference type="Proteomes" id="UP000324222">
    <property type="component" value="Unassembled WGS sequence"/>
</dbReference>
<accession>A0A5B7JAI9</accession>
<organism evidence="1 2">
    <name type="scientific">Portunus trituberculatus</name>
    <name type="common">Swimming crab</name>
    <name type="synonym">Neptunus trituberculatus</name>
    <dbReference type="NCBI Taxonomy" id="210409"/>
    <lineage>
        <taxon>Eukaryota</taxon>
        <taxon>Metazoa</taxon>
        <taxon>Ecdysozoa</taxon>
        <taxon>Arthropoda</taxon>
        <taxon>Crustacea</taxon>
        <taxon>Multicrustacea</taxon>
        <taxon>Malacostraca</taxon>
        <taxon>Eumalacostraca</taxon>
        <taxon>Eucarida</taxon>
        <taxon>Decapoda</taxon>
        <taxon>Pleocyemata</taxon>
        <taxon>Brachyura</taxon>
        <taxon>Eubrachyura</taxon>
        <taxon>Portunoidea</taxon>
        <taxon>Portunidae</taxon>
        <taxon>Portuninae</taxon>
        <taxon>Portunus</taxon>
    </lineage>
</organism>
<name>A0A5B7JAI9_PORTR</name>
<evidence type="ECO:0000313" key="2">
    <source>
        <dbReference type="Proteomes" id="UP000324222"/>
    </source>
</evidence>
<gene>
    <name evidence="1" type="ORF">E2C01_086889</name>
</gene>
<evidence type="ECO:0000313" key="1">
    <source>
        <dbReference type="EMBL" id="MPC91829.1"/>
    </source>
</evidence>
<dbReference type="EMBL" id="VSRR010089134">
    <property type="protein sequence ID" value="MPC91829.1"/>
    <property type="molecule type" value="Genomic_DNA"/>
</dbReference>
<proteinExistence type="predicted"/>
<keyword evidence="2" id="KW-1185">Reference proteome</keyword>
<dbReference type="AlphaFoldDB" id="A0A5B7JAI9"/>
<dbReference type="OrthoDB" id="5971912at2759"/>
<comment type="caution">
    <text evidence="1">The sequence shown here is derived from an EMBL/GenBank/DDBJ whole genome shotgun (WGS) entry which is preliminary data.</text>
</comment>
<protein>
    <submittedName>
        <fullName evidence="1">Uncharacterized protein</fullName>
    </submittedName>
</protein>
<sequence length="81" mass="9517">MKELTEEDPATLRNWIRLDREQYEELLALITPLIQKQDTNMRRAVTAAERLTLTLRFLASVILRLTNRIGDVKAVRRAKIR</sequence>
<reference evidence="1 2" key="1">
    <citation type="submission" date="2019-05" db="EMBL/GenBank/DDBJ databases">
        <title>Another draft genome of Portunus trituberculatus and its Hox gene families provides insights of decapod evolution.</title>
        <authorList>
            <person name="Jeong J.-H."/>
            <person name="Song I."/>
            <person name="Kim S."/>
            <person name="Choi T."/>
            <person name="Kim D."/>
            <person name="Ryu S."/>
            <person name="Kim W."/>
        </authorList>
    </citation>
    <scope>NUCLEOTIDE SEQUENCE [LARGE SCALE GENOMIC DNA]</scope>
    <source>
        <tissue evidence="1">Muscle</tissue>
    </source>
</reference>